<organism evidence="1 2">
    <name type="scientific">Filimonas lacunae</name>
    <dbReference type="NCBI Taxonomy" id="477680"/>
    <lineage>
        <taxon>Bacteria</taxon>
        <taxon>Pseudomonadati</taxon>
        <taxon>Bacteroidota</taxon>
        <taxon>Chitinophagia</taxon>
        <taxon>Chitinophagales</taxon>
        <taxon>Chitinophagaceae</taxon>
        <taxon>Filimonas</taxon>
    </lineage>
</organism>
<proteinExistence type="predicted"/>
<keyword evidence="2" id="KW-1185">Reference proteome</keyword>
<gene>
    <name evidence="1" type="ORF">SAMN05421788_106172</name>
</gene>
<sequence>MNRSRKTIPPYIRNLAPSISKPGLFDITWEGITYTMPLALAMKLAEYFKDVRNKEVSVSHWRQQLPAAEQQQVLIN</sequence>
<dbReference type="KEGG" id="fln:FLA_2126"/>
<dbReference type="RefSeq" id="WP_076380378.1">
    <property type="nucleotide sequence ID" value="NZ_AP017422.1"/>
</dbReference>
<dbReference type="AlphaFoldDB" id="A0A173MFA8"/>
<dbReference type="Proteomes" id="UP000186917">
    <property type="component" value="Unassembled WGS sequence"/>
</dbReference>
<accession>A0A173MFA8</accession>
<protein>
    <submittedName>
        <fullName evidence="1">Uncharacterized protein</fullName>
    </submittedName>
</protein>
<name>A0A173MFA8_9BACT</name>
<evidence type="ECO:0000313" key="2">
    <source>
        <dbReference type="Proteomes" id="UP000186917"/>
    </source>
</evidence>
<reference evidence="2" key="1">
    <citation type="submission" date="2017-01" db="EMBL/GenBank/DDBJ databases">
        <authorList>
            <person name="Varghese N."/>
            <person name="Submissions S."/>
        </authorList>
    </citation>
    <scope>NUCLEOTIDE SEQUENCE [LARGE SCALE GENOMIC DNA]</scope>
    <source>
        <strain evidence="2">DSM 21054</strain>
    </source>
</reference>
<evidence type="ECO:0000313" key="1">
    <source>
        <dbReference type="EMBL" id="SIT24692.1"/>
    </source>
</evidence>
<dbReference type="EMBL" id="FTOR01000006">
    <property type="protein sequence ID" value="SIT24692.1"/>
    <property type="molecule type" value="Genomic_DNA"/>
</dbReference>